<evidence type="ECO:0000313" key="3">
    <source>
        <dbReference type="Proteomes" id="UP000027442"/>
    </source>
</evidence>
<comment type="similarity">
    <text evidence="1">Belongs to the phD/YefM antitoxin family.</text>
</comment>
<proteinExistence type="inferred from homology"/>
<organism evidence="2 3">
    <name type="scientific">Hoylesella loescheii DSM 19665 = JCM 12249 = ATCC 15930</name>
    <dbReference type="NCBI Taxonomy" id="1122985"/>
    <lineage>
        <taxon>Bacteria</taxon>
        <taxon>Pseudomonadati</taxon>
        <taxon>Bacteroidota</taxon>
        <taxon>Bacteroidia</taxon>
        <taxon>Bacteroidales</taxon>
        <taxon>Prevotellaceae</taxon>
        <taxon>Hoylesella</taxon>
    </lineage>
</organism>
<dbReference type="PATRIC" id="fig|1122985.7.peg.724"/>
<sequence>MQVITMREFTANQEKYMELVDSDVVVVARENARPIIIRVANDEDNLSEAELRAIQKGLEDIKNGRTYRMREGESLTEFLERTEECIR</sequence>
<keyword evidence="3" id="KW-1185">Reference proteome</keyword>
<evidence type="ECO:0000313" key="2">
    <source>
        <dbReference type="EMBL" id="KDR53222.1"/>
    </source>
</evidence>
<dbReference type="SUPFAM" id="SSF143120">
    <property type="entry name" value="YefM-like"/>
    <property type="match status" value="1"/>
</dbReference>
<name>A0A069QKQ7_HOYLO</name>
<dbReference type="AlphaFoldDB" id="A0A069QKQ7"/>
<dbReference type="EMBL" id="JNGW01000023">
    <property type="protein sequence ID" value="KDR53222.1"/>
    <property type="molecule type" value="Genomic_DNA"/>
</dbReference>
<reference evidence="2 3" key="1">
    <citation type="submission" date="2013-08" db="EMBL/GenBank/DDBJ databases">
        <authorList>
            <person name="Weinstock G."/>
            <person name="Sodergren E."/>
            <person name="Wylie T."/>
            <person name="Fulton L."/>
            <person name="Fulton R."/>
            <person name="Fronick C."/>
            <person name="O'Laughlin M."/>
            <person name="Godfrey J."/>
            <person name="Miner T."/>
            <person name="Herter B."/>
            <person name="Appelbaum E."/>
            <person name="Cordes M."/>
            <person name="Lek S."/>
            <person name="Wollam A."/>
            <person name="Pepin K.H."/>
            <person name="Palsikar V.B."/>
            <person name="Mitreva M."/>
            <person name="Wilson R.K."/>
        </authorList>
    </citation>
    <scope>NUCLEOTIDE SEQUENCE [LARGE SCALE GENOMIC DNA]</scope>
    <source>
        <strain evidence="2 3">ATCC 15930</strain>
    </source>
</reference>
<comment type="caution">
    <text evidence="2">The sequence shown here is derived from an EMBL/GenBank/DDBJ whole genome shotgun (WGS) entry which is preliminary data.</text>
</comment>
<dbReference type="RefSeq" id="WP_018967845.1">
    <property type="nucleotide sequence ID" value="NZ_KB899218.1"/>
</dbReference>
<gene>
    <name evidence="2" type="ORF">HMPREF1991_00696</name>
</gene>
<evidence type="ECO:0000256" key="1">
    <source>
        <dbReference type="ARBA" id="ARBA00009981"/>
    </source>
</evidence>
<evidence type="ECO:0008006" key="4">
    <source>
        <dbReference type="Google" id="ProtNLM"/>
    </source>
</evidence>
<dbReference type="eggNOG" id="ENOG5033IJK">
    <property type="taxonomic scope" value="Bacteria"/>
</dbReference>
<dbReference type="InterPro" id="IPR036165">
    <property type="entry name" value="YefM-like_sf"/>
</dbReference>
<protein>
    <recommendedName>
        <fullName evidence="4">Prevent-host-death family protein</fullName>
    </recommendedName>
</protein>
<dbReference type="HOGENOM" id="CLU_155837_5_1_10"/>
<dbReference type="Proteomes" id="UP000027442">
    <property type="component" value="Unassembled WGS sequence"/>
</dbReference>
<accession>A0A069QKQ7</accession>